<reference evidence="1 2" key="1">
    <citation type="submission" date="2017-04" db="EMBL/GenBank/DDBJ databases">
        <title>Draft genome sequence of Tuber borchii Vittad., a whitish edible truffle.</title>
        <authorList>
            <consortium name="DOE Joint Genome Institute"/>
            <person name="Murat C."/>
            <person name="Kuo A."/>
            <person name="Barry K.W."/>
            <person name="Clum A."/>
            <person name="Dockter R.B."/>
            <person name="Fauchery L."/>
            <person name="Iotti M."/>
            <person name="Kohler A."/>
            <person name="Labutti K."/>
            <person name="Lindquist E.A."/>
            <person name="Lipzen A."/>
            <person name="Ohm R.A."/>
            <person name="Wang M."/>
            <person name="Grigoriev I.V."/>
            <person name="Zambonelli A."/>
            <person name="Martin F.M."/>
        </authorList>
    </citation>
    <scope>NUCLEOTIDE SEQUENCE [LARGE SCALE GENOMIC DNA]</scope>
    <source>
        <strain evidence="1 2">Tbo3840</strain>
    </source>
</reference>
<dbReference type="AlphaFoldDB" id="A0A2T6ZM90"/>
<gene>
    <name evidence="1" type="ORF">B9Z19DRAFT_1129442</name>
</gene>
<keyword evidence="2" id="KW-1185">Reference proteome</keyword>
<protein>
    <submittedName>
        <fullName evidence="1">Uncharacterized protein</fullName>
    </submittedName>
</protein>
<evidence type="ECO:0000313" key="1">
    <source>
        <dbReference type="EMBL" id="PUU76605.1"/>
    </source>
</evidence>
<sequence length="114" mass="12434">MRSTATTLFILYTLGTTLSRWILHLRISFELSPSAALTQRFDIYDTGNPSALLCSTIAVSNSSKDEKCTLTRAESRHRQIIDNSKYTPEAGGAERVTGRGEACVNGGGYFVAVQ</sequence>
<organism evidence="1 2">
    <name type="scientific">Tuber borchii</name>
    <name type="common">White truffle</name>
    <dbReference type="NCBI Taxonomy" id="42251"/>
    <lineage>
        <taxon>Eukaryota</taxon>
        <taxon>Fungi</taxon>
        <taxon>Dikarya</taxon>
        <taxon>Ascomycota</taxon>
        <taxon>Pezizomycotina</taxon>
        <taxon>Pezizomycetes</taxon>
        <taxon>Pezizales</taxon>
        <taxon>Tuberaceae</taxon>
        <taxon>Tuber</taxon>
    </lineage>
</organism>
<accession>A0A2T6ZM90</accession>
<comment type="caution">
    <text evidence="1">The sequence shown here is derived from an EMBL/GenBank/DDBJ whole genome shotgun (WGS) entry which is preliminary data.</text>
</comment>
<name>A0A2T6ZM90_TUBBO</name>
<dbReference type="Proteomes" id="UP000244722">
    <property type="component" value="Unassembled WGS sequence"/>
</dbReference>
<dbReference type="EMBL" id="NESQ01000181">
    <property type="protein sequence ID" value="PUU76605.1"/>
    <property type="molecule type" value="Genomic_DNA"/>
</dbReference>
<proteinExistence type="predicted"/>
<evidence type="ECO:0000313" key="2">
    <source>
        <dbReference type="Proteomes" id="UP000244722"/>
    </source>
</evidence>